<dbReference type="PANTHER" id="PTHR31047:SF2">
    <property type="entry name" value="DUF1237 DOMAIN-CONTAINING PROTEIN"/>
    <property type="match status" value="1"/>
</dbReference>
<accession>A0A2J6SYF5</accession>
<dbReference type="InterPro" id="IPR012341">
    <property type="entry name" value="6hp_glycosidase-like_sf"/>
</dbReference>
<dbReference type="InterPro" id="IPR008928">
    <property type="entry name" value="6-hairpin_glycosidase_sf"/>
</dbReference>
<dbReference type="RefSeq" id="XP_024732703.1">
    <property type="nucleotide sequence ID" value="XM_024887191.1"/>
</dbReference>
<dbReference type="PANTHER" id="PTHR31047">
    <property type="entry name" value="MEIOTICALLY UP-REGULATED GENE 157 PROTEIN"/>
    <property type="match status" value="1"/>
</dbReference>
<dbReference type="GO" id="GO:0016787">
    <property type="term" value="F:hydrolase activity"/>
    <property type="evidence" value="ECO:0007669"/>
    <property type="project" value="UniProtKB-KW"/>
</dbReference>
<dbReference type="Pfam" id="PF06824">
    <property type="entry name" value="Glyco_hydro_125"/>
    <property type="match status" value="1"/>
</dbReference>
<evidence type="ECO:0000313" key="2">
    <source>
        <dbReference type="Proteomes" id="UP000235371"/>
    </source>
</evidence>
<reference evidence="1 2" key="1">
    <citation type="submission" date="2016-04" db="EMBL/GenBank/DDBJ databases">
        <title>A degradative enzymes factory behind the ericoid mycorrhizal symbiosis.</title>
        <authorList>
            <consortium name="DOE Joint Genome Institute"/>
            <person name="Martino E."/>
            <person name="Morin E."/>
            <person name="Grelet G."/>
            <person name="Kuo A."/>
            <person name="Kohler A."/>
            <person name="Daghino S."/>
            <person name="Barry K."/>
            <person name="Choi C."/>
            <person name="Cichocki N."/>
            <person name="Clum A."/>
            <person name="Copeland A."/>
            <person name="Hainaut M."/>
            <person name="Haridas S."/>
            <person name="Labutti K."/>
            <person name="Lindquist E."/>
            <person name="Lipzen A."/>
            <person name="Khouja H.-R."/>
            <person name="Murat C."/>
            <person name="Ohm R."/>
            <person name="Olson A."/>
            <person name="Spatafora J."/>
            <person name="Veneault-Fourrey C."/>
            <person name="Henrissat B."/>
            <person name="Grigoriev I."/>
            <person name="Martin F."/>
            <person name="Perotto S."/>
        </authorList>
    </citation>
    <scope>NUCLEOTIDE SEQUENCE [LARGE SCALE GENOMIC DNA]</scope>
    <source>
        <strain evidence="1 2">E</strain>
    </source>
</reference>
<name>A0A2J6SYF5_9HELO</name>
<keyword evidence="1" id="KW-0378">Hydrolase</keyword>
<organism evidence="1 2">
    <name type="scientific">Hyaloscypha bicolor E</name>
    <dbReference type="NCBI Taxonomy" id="1095630"/>
    <lineage>
        <taxon>Eukaryota</taxon>
        <taxon>Fungi</taxon>
        <taxon>Dikarya</taxon>
        <taxon>Ascomycota</taxon>
        <taxon>Pezizomycotina</taxon>
        <taxon>Leotiomycetes</taxon>
        <taxon>Helotiales</taxon>
        <taxon>Hyaloscyphaceae</taxon>
        <taxon>Hyaloscypha</taxon>
        <taxon>Hyaloscypha bicolor</taxon>
    </lineage>
</organism>
<proteinExistence type="predicted"/>
<dbReference type="Gene3D" id="1.50.10.10">
    <property type="match status" value="2"/>
</dbReference>
<dbReference type="InParanoid" id="A0A2J6SYF5"/>
<dbReference type="GeneID" id="36595267"/>
<dbReference type="OrthoDB" id="7771656at2759"/>
<keyword evidence="2" id="KW-1185">Reference proteome</keyword>
<dbReference type="STRING" id="1095630.A0A2J6SYF5"/>
<dbReference type="AlphaFoldDB" id="A0A2J6SYF5"/>
<protein>
    <submittedName>
        <fullName evidence="1">Glycoside hydrolase family 125 protein</fullName>
    </submittedName>
</protein>
<dbReference type="EMBL" id="KZ613854">
    <property type="protein sequence ID" value="PMD55799.1"/>
    <property type="molecule type" value="Genomic_DNA"/>
</dbReference>
<dbReference type="Proteomes" id="UP000235371">
    <property type="component" value="Unassembled WGS sequence"/>
</dbReference>
<evidence type="ECO:0000313" key="1">
    <source>
        <dbReference type="EMBL" id="PMD55799.1"/>
    </source>
</evidence>
<sequence length="263" mass="29876">MNRKSTRRRAGMPSVVDILNVATVSQHLISSLSHSPANTTAAAPSATPTKECINYQQLHRLRQEPLSEGRRKFAYNRPSPECRTFNLPAMEKLIEEMKGKIPDPDLFRLFENSYPDTLDMVIKWRVFAKQLDSVSRNETTTDEELTYVIASDVWILPPHRFGGANLMDDAIVPSLLAMPFHLCCWRAAYWPRKAWPMVAIVRALTTFRSFPSAGGSTGRSQKEIEGEIKDQIVMELNSTGDAEVIHESVNSWNKHDWTRAWFG</sequence>
<dbReference type="SUPFAM" id="SSF48208">
    <property type="entry name" value="Six-hairpin glycosidases"/>
    <property type="match status" value="2"/>
</dbReference>
<dbReference type="InterPro" id="IPR008313">
    <property type="entry name" value="GH125"/>
</dbReference>
<dbReference type="SMART" id="SM01149">
    <property type="entry name" value="DUF1237"/>
    <property type="match status" value="1"/>
</dbReference>
<gene>
    <name evidence="1" type="ORF">K444DRAFT_666467</name>
</gene>
<dbReference type="GO" id="GO:0005975">
    <property type="term" value="P:carbohydrate metabolic process"/>
    <property type="evidence" value="ECO:0007669"/>
    <property type="project" value="InterPro"/>
</dbReference>